<dbReference type="PANTHER" id="PTHR24421">
    <property type="entry name" value="NITRATE/NITRITE SENSOR PROTEIN NARX-RELATED"/>
    <property type="match status" value="1"/>
</dbReference>
<evidence type="ECO:0000259" key="11">
    <source>
        <dbReference type="Pfam" id="PF07695"/>
    </source>
</evidence>
<feature type="transmembrane region" description="Helical" evidence="9">
    <location>
        <begin position="345"/>
        <end position="365"/>
    </location>
</feature>
<reference evidence="14 15" key="1">
    <citation type="submission" date="2018-07" db="EMBL/GenBank/DDBJ databases">
        <title>Genome analysis of Runella aurantiaca.</title>
        <authorList>
            <person name="Yang X."/>
        </authorList>
    </citation>
    <scope>NUCLEOTIDE SEQUENCE [LARGE SCALE GENOMIC DNA]</scope>
    <source>
        <strain evidence="14 15">YX9</strain>
    </source>
</reference>
<feature type="domain" description="7TM-DISM receptor extracellular" evidence="11">
    <location>
        <begin position="194"/>
        <end position="396"/>
    </location>
</feature>
<evidence type="ECO:0000259" key="10">
    <source>
        <dbReference type="Pfam" id="PF02518"/>
    </source>
</evidence>
<accession>A0A369IBV2</accession>
<evidence type="ECO:0000256" key="8">
    <source>
        <dbReference type="ARBA" id="ARBA00023012"/>
    </source>
</evidence>
<keyword evidence="6" id="KW-0418">Kinase</keyword>
<evidence type="ECO:0000259" key="12">
    <source>
        <dbReference type="Pfam" id="PF07696"/>
    </source>
</evidence>
<feature type="transmembrane region" description="Helical" evidence="9">
    <location>
        <begin position="371"/>
        <end position="396"/>
    </location>
</feature>
<keyword evidence="15" id="KW-1185">Reference proteome</keyword>
<keyword evidence="9" id="KW-1133">Transmembrane helix</keyword>
<keyword evidence="3" id="KW-0597">Phosphoprotein</keyword>
<feature type="transmembrane region" description="Helical" evidence="9">
    <location>
        <begin position="317"/>
        <end position="338"/>
    </location>
</feature>
<dbReference type="GO" id="GO:0005524">
    <property type="term" value="F:ATP binding"/>
    <property type="evidence" value="ECO:0007669"/>
    <property type="project" value="UniProtKB-KW"/>
</dbReference>
<protein>
    <recommendedName>
        <fullName evidence="2">histidine kinase</fullName>
        <ecNumber evidence="2">2.7.13.3</ecNumber>
    </recommendedName>
</protein>
<dbReference type="Pfam" id="PF07730">
    <property type="entry name" value="HisKA_3"/>
    <property type="match status" value="1"/>
</dbReference>
<evidence type="ECO:0000256" key="2">
    <source>
        <dbReference type="ARBA" id="ARBA00012438"/>
    </source>
</evidence>
<keyword evidence="4" id="KW-0808">Transferase</keyword>
<dbReference type="PANTHER" id="PTHR24421:SF10">
    <property type="entry name" value="NITRATE_NITRITE SENSOR PROTEIN NARQ"/>
    <property type="match status" value="1"/>
</dbReference>
<dbReference type="EMBL" id="QPIW01000019">
    <property type="protein sequence ID" value="RDB04146.1"/>
    <property type="molecule type" value="Genomic_DNA"/>
</dbReference>
<dbReference type="InterPro" id="IPR011623">
    <property type="entry name" value="7TMR_DISM_rcpt_extracell_dom1"/>
</dbReference>
<dbReference type="Pfam" id="PF07695">
    <property type="entry name" value="7TMR-DISM_7TM"/>
    <property type="match status" value="1"/>
</dbReference>
<comment type="catalytic activity">
    <reaction evidence="1">
        <text>ATP + protein L-histidine = ADP + protein N-phospho-L-histidine.</text>
        <dbReference type="EC" id="2.7.13.3"/>
    </reaction>
</comment>
<dbReference type="AlphaFoldDB" id="A0A369IBV2"/>
<dbReference type="GO" id="GO:0016020">
    <property type="term" value="C:membrane"/>
    <property type="evidence" value="ECO:0007669"/>
    <property type="project" value="InterPro"/>
</dbReference>
<dbReference type="OrthoDB" id="613787at2"/>
<feature type="transmembrane region" description="Helical" evidence="9">
    <location>
        <begin position="287"/>
        <end position="311"/>
    </location>
</feature>
<evidence type="ECO:0000256" key="4">
    <source>
        <dbReference type="ARBA" id="ARBA00022679"/>
    </source>
</evidence>
<evidence type="ECO:0000313" key="14">
    <source>
        <dbReference type="EMBL" id="RDB04146.1"/>
    </source>
</evidence>
<keyword evidence="7" id="KW-0067">ATP-binding</keyword>
<feature type="transmembrane region" description="Helical" evidence="9">
    <location>
        <begin position="222"/>
        <end position="244"/>
    </location>
</feature>
<keyword evidence="9" id="KW-0812">Transmembrane</keyword>
<organism evidence="14 15">
    <name type="scientific">Runella aurantiaca</name>
    <dbReference type="NCBI Taxonomy" id="2282308"/>
    <lineage>
        <taxon>Bacteria</taxon>
        <taxon>Pseudomonadati</taxon>
        <taxon>Bacteroidota</taxon>
        <taxon>Cytophagia</taxon>
        <taxon>Cytophagales</taxon>
        <taxon>Spirosomataceae</taxon>
        <taxon>Runella</taxon>
    </lineage>
</organism>
<evidence type="ECO:0000259" key="13">
    <source>
        <dbReference type="Pfam" id="PF07730"/>
    </source>
</evidence>
<evidence type="ECO:0000256" key="7">
    <source>
        <dbReference type="ARBA" id="ARBA00022840"/>
    </source>
</evidence>
<dbReference type="SUPFAM" id="SSF55874">
    <property type="entry name" value="ATPase domain of HSP90 chaperone/DNA topoisomerase II/histidine kinase"/>
    <property type="match status" value="1"/>
</dbReference>
<dbReference type="Pfam" id="PF02518">
    <property type="entry name" value="HATPase_c"/>
    <property type="match status" value="1"/>
</dbReference>
<dbReference type="CDD" id="cd16917">
    <property type="entry name" value="HATPase_UhpB-NarQ-NarX-like"/>
    <property type="match status" value="1"/>
</dbReference>
<dbReference type="Gene3D" id="2.60.40.2380">
    <property type="match status" value="1"/>
</dbReference>
<dbReference type="Proteomes" id="UP000253141">
    <property type="component" value="Unassembled WGS sequence"/>
</dbReference>
<sequence length="626" mass="71969">MPGLKFYSCIAGILIFCLLSQLVKAQLPVTILNEKSIEVNLWGKNSIEYFEDTTRHLIMEELLRDSSLSFKSTQSHLPDFGFIEEAYHWVRFRVRKQTDKPINWVLRNDYPMIDELNVFLINEASGEIIKKTVRDAFPTYQREISVHQCAIPIDILPNQNYTIYVQLVGTDAKLIKLKLSETHYFYSSYLDELWFWSAHLGFALCMIIVQVVFLLVTKERNFLLYVLFLLGYLSIAIIGGYGIIDSIAWPENIWLKRFGIVFAVVLSNVLGVLFYTHALRLKKTSPLLYKFLLGDMILSVVLSSWIFIIPFGISVNVYSSALIFVFFSLVSVSCIVSYRRGNISALYYLFGTIAYFIGILVQIIWTLGYLYPSLVVVNSMHIGSMLEMIFFTWALARDYRRTREEREDTQRELITALQSQNKEISEALLRGQTLERKRVAADLHDSLGGTLSAMRWTLTSFNTKHLSAQEKQVYDSLVEMTNDAHQRVRFLSHNLLPEDLEEDGLQVSIEKLIEKLNRSNKTKFELNIHLDKRLNKKTEFELYNIFLELINNVLKHANATEAYISLENLDGYVHLEVFDNGKGINGESKRGKGLYNIQDRIASLGGTWQIESTTKGTSVLAHVPLT</sequence>
<feature type="transmembrane region" description="Helical" evidence="9">
    <location>
        <begin position="193"/>
        <end position="215"/>
    </location>
</feature>
<evidence type="ECO:0000256" key="6">
    <source>
        <dbReference type="ARBA" id="ARBA00022777"/>
    </source>
</evidence>
<feature type="domain" description="Signal transduction histidine kinase subgroup 3 dimerisation and phosphoacceptor" evidence="13">
    <location>
        <begin position="435"/>
        <end position="500"/>
    </location>
</feature>
<dbReference type="GO" id="GO:0000155">
    <property type="term" value="F:phosphorelay sensor kinase activity"/>
    <property type="evidence" value="ECO:0007669"/>
    <property type="project" value="InterPro"/>
</dbReference>
<evidence type="ECO:0000256" key="3">
    <source>
        <dbReference type="ARBA" id="ARBA00022553"/>
    </source>
</evidence>
<proteinExistence type="predicted"/>
<dbReference type="InterPro" id="IPR003594">
    <property type="entry name" value="HATPase_dom"/>
</dbReference>
<comment type="caution">
    <text evidence="14">The sequence shown here is derived from an EMBL/GenBank/DDBJ whole genome shotgun (WGS) entry which is preliminary data.</text>
</comment>
<feature type="domain" description="Histidine kinase/HSP90-like ATPase" evidence="10">
    <location>
        <begin position="541"/>
        <end position="625"/>
    </location>
</feature>
<evidence type="ECO:0000256" key="5">
    <source>
        <dbReference type="ARBA" id="ARBA00022741"/>
    </source>
</evidence>
<keyword evidence="8" id="KW-0902">Two-component regulatory system</keyword>
<name>A0A369IBV2_9BACT</name>
<keyword evidence="9" id="KW-0472">Membrane</keyword>
<dbReference type="InterPro" id="IPR050482">
    <property type="entry name" value="Sensor_HK_TwoCompSys"/>
</dbReference>
<gene>
    <name evidence="14" type="ORF">DVG78_20410</name>
</gene>
<dbReference type="Pfam" id="PF07696">
    <property type="entry name" value="7TMR-DISMED2"/>
    <property type="match status" value="1"/>
</dbReference>
<dbReference type="EC" id="2.7.13.3" evidence="2"/>
<dbReference type="GO" id="GO:0046983">
    <property type="term" value="F:protein dimerization activity"/>
    <property type="evidence" value="ECO:0007669"/>
    <property type="project" value="InterPro"/>
</dbReference>
<evidence type="ECO:0000256" key="9">
    <source>
        <dbReference type="SAM" id="Phobius"/>
    </source>
</evidence>
<evidence type="ECO:0000256" key="1">
    <source>
        <dbReference type="ARBA" id="ARBA00000085"/>
    </source>
</evidence>
<dbReference type="Gene3D" id="3.30.565.10">
    <property type="entry name" value="Histidine kinase-like ATPase, C-terminal domain"/>
    <property type="match status" value="1"/>
</dbReference>
<dbReference type="InterPro" id="IPR011622">
    <property type="entry name" value="7TMR_DISM_rcpt_extracell_dom2"/>
</dbReference>
<keyword evidence="5" id="KW-0547">Nucleotide-binding</keyword>
<evidence type="ECO:0000313" key="15">
    <source>
        <dbReference type="Proteomes" id="UP000253141"/>
    </source>
</evidence>
<feature type="domain" description="7TM-DISM receptor extracellular" evidence="12">
    <location>
        <begin position="45"/>
        <end position="180"/>
    </location>
</feature>
<dbReference type="RefSeq" id="WP_114462887.1">
    <property type="nucleotide sequence ID" value="NZ_QPIW01000019.1"/>
</dbReference>
<feature type="transmembrane region" description="Helical" evidence="9">
    <location>
        <begin position="256"/>
        <end position="275"/>
    </location>
</feature>
<dbReference type="Gene3D" id="1.20.5.1930">
    <property type="match status" value="1"/>
</dbReference>
<dbReference type="InterPro" id="IPR011712">
    <property type="entry name" value="Sig_transdc_His_kin_sub3_dim/P"/>
</dbReference>
<dbReference type="InterPro" id="IPR036890">
    <property type="entry name" value="HATPase_C_sf"/>
</dbReference>